<dbReference type="InterPro" id="IPR044943">
    <property type="entry name" value="NOS_dom_1"/>
</dbReference>
<dbReference type="Gene3D" id="3.90.440.10">
    <property type="entry name" value="Nitric Oxide Synthase,Heme Domain,Chain A domain 2"/>
    <property type="match status" value="1"/>
</dbReference>
<feature type="domain" description="Nitric oxide synthase (NOS)" evidence="13">
    <location>
        <begin position="62"/>
        <end position="69"/>
    </location>
</feature>
<dbReference type="PANTHER" id="PTHR43410:SF1">
    <property type="entry name" value="NITRIC OXIDE SYNTHASE"/>
    <property type="match status" value="1"/>
</dbReference>
<keyword evidence="6 11" id="KW-0349">Heme</keyword>
<keyword evidence="8 11" id="KW-0560">Oxidoreductase</keyword>
<dbReference type="InterPro" id="IPR044944">
    <property type="entry name" value="NOS_dom_3"/>
</dbReference>
<evidence type="ECO:0000313" key="15">
    <source>
        <dbReference type="Proteomes" id="UP001499884"/>
    </source>
</evidence>
<dbReference type="EC" id="1.14.14.47" evidence="4 11"/>
<evidence type="ECO:0000256" key="10">
    <source>
        <dbReference type="ARBA" id="ARBA00048713"/>
    </source>
</evidence>
<evidence type="ECO:0000256" key="5">
    <source>
        <dbReference type="ARBA" id="ARBA00018859"/>
    </source>
</evidence>
<dbReference type="EMBL" id="BAABEP010000028">
    <property type="protein sequence ID" value="GAA3738644.1"/>
    <property type="molecule type" value="Genomic_DNA"/>
</dbReference>
<dbReference type="CDD" id="cd00575">
    <property type="entry name" value="NOS_oxygenase"/>
    <property type="match status" value="1"/>
</dbReference>
<evidence type="ECO:0000256" key="8">
    <source>
        <dbReference type="ARBA" id="ARBA00023002"/>
    </source>
</evidence>
<dbReference type="RefSeq" id="WP_345649112.1">
    <property type="nucleotide sequence ID" value="NZ_BAABEP010000028.1"/>
</dbReference>
<comment type="miscellaneous">
    <text evidence="11">This protein is similar to the oxygenase domain of eukaryotic nitric oxide synthases but lacks the reductase domain which, in eukaryotes, is responsible for transfer of electrons to the ferric heme during nitric oxide synthesis.</text>
</comment>
<dbReference type="InterPro" id="IPR050607">
    <property type="entry name" value="NOS"/>
</dbReference>
<dbReference type="PANTHER" id="PTHR43410">
    <property type="entry name" value="NITRIC OXIDE SYNTHASE OXYGENASE"/>
    <property type="match status" value="1"/>
</dbReference>
<dbReference type="PIRSF" id="PIRSF037219">
    <property type="entry name" value="NOS_oxygenase"/>
    <property type="match status" value="1"/>
</dbReference>
<organism evidence="14 15">
    <name type="scientific">Streptomyces tremellae</name>
    <dbReference type="NCBI Taxonomy" id="1124239"/>
    <lineage>
        <taxon>Bacteria</taxon>
        <taxon>Bacillati</taxon>
        <taxon>Actinomycetota</taxon>
        <taxon>Actinomycetes</taxon>
        <taxon>Kitasatosporales</taxon>
        <taxon>Streptomycetaceae</taxon>
        <taxon>Streptomyces</taxon>
    </lineage>
</organism>
<gene>
    <name evidence="14" type="ORF">GCM10023082_39810</name>
</gene>
<comment type="caution">
    <text evidence="14">The sequence shown here is derived from an EMBL/GenBank/DDBJ whole genome shotgun (WGS) entry which is preliminary data.</text>
</comment>
<dbReference type="Gene3D" id="3.90.340.10">
    <property type="entry name" value="Nitric Oxide Synthase, Chain A, domain 1"/>
    <property type="match status" value="1"/>
</dbReference>
<evidence type="ECO:0000256" key="9">
    <source>
        <dbReference type="ARBA" id="ARBA00023004"/>
    </source>
</evidence>
<feature type="region of interest" description="Disordered" evidence="12">
    <location>
        <begin position="1"/>
        <end position="22"/>
    </location>
</feature>
<dbReference type="Proteomes" id="UP001499884">
    <property type="component" value="Unassembled WGS sequence"/>
</dbReference>
<keyword evidence="7 11" id="KW-0479">Metal-binding</keyword>
<proteinExistence type="inferred from homology"/>
<dbReference type="Gene3D" id="3.90.1230.10">
    <property type="entry name" value="Nitric Oxide Synthase, Chain A, domain 3"/>
    <property type="match status" value="1"/>
</dbReference>
<evidence type="ECO:0000256" key="1">
    <source>
        <dbReference type="ARBA" id="ARBA00001971"/>
    </source>
</evidence>
<dbReference type="InterPro" id="IPR017142">
    <property type="entry name" value="Nitric_oxide_synthase_Oase-su"/>
</dbReference>
<dbReference type="InterPro" id="IPR044940">
    <property type="entry name" value="NOS_dom_2"/>
</dbReference>
<evidence type="ECO:0000259" key="13">
    <source>
        <dbReference type="PROSITE" id="PS60001"/>
    </source>
</evidence>
<comment type="cofactor">
    <cofactor evidence="1 11">
        <name>heme</name>
        <dbReference type="ChEBI" id="CHEBI:30413"/>
    </cofactor>
</comment>
<name>A0ABP7FHX3_9ACTN</name>
<dbReference type="SUPFAM" id="SSF56512">
    <property type="entry name" value="Nitric oxide (NO) synthase oxygenase domain"/>
    <property type="match status" value="1"/>
</dbReference>
<comment type="similarity">
    <text evidence="3 11">Belongs to the NOS family. Bacterial NOS oxygenase subfamily.</text>
</comment>
<dbReference type="InterPro" id="IPR036119">
    <property type="entry name" value="NOS_N_sf"/>
</dbReference>
<accession>A0ABP7FHX3</accession>
<evidence type="ECO:0000256" key="6">
    <source>
        <dbReference type="ARBA" id="ARBA00022617"/>
    </source>
</evidence>
<comment type="function">
    <text evidence="2 11">Catalyzes the production of nitric oxide.</text>
</comment>
<dbReference type="Pfam" id="PF02898">
    <property type="entry name" value="NO_synthase"/>
    <property type="match status" value="1"/>
</dbReference>
<evidence type="ECO:0000256" key="12">
    <source>
        <dbReference type="SAM" id="MobiDB-lite"/>
    </source>
</evidence>
<keyword evidence="9 11" id="KW-0408">Iron</keyword>
<dbReference type="InterPro" id="IPR004030">
    <property type="entry name" value="NOS_N"/>
</dbReference>
<feature type="compositionally biased region" description="Polar residues" evidence="12">
    <location>
        <begin position="337"/>
        <end position="348"/>
    </location>
</feature>
<evidence type="ECO:0000256" key="11">
    <source>
        <dbReference type="PIRNR" id="PIRNR037219"/>
    </source>
</evidence>
<evidence type="ECO:0000256" key="4">
    <source>
        <dbReference type="ARBA" id="ARBA00012735"/>
    </source>
</evidence>
<sequence>MTDTGLWGSAVPFLSDPETPGAEHREARLAEVRAEIGGTGTYRHTTAELAHGCRVAWRNHARCVGRLHWKALRVIDRRDAATAEQVFDACVEHLRTANNGGQLVPVITVFAQRGPDGSEIRIWNPQLVRYAGYRRPDGTVVGDPLHVDVTRAVEALGWHGRGGPFDILPLVVQMPGERPRWFELPADAVLEVPLSHPEFAWFAGLGLKWHGVPAISDMRLEIGGVHYPACPFNGWYVGYEIGARNLTDTDRYDVLPEVARAMALDTSRSDTLWRDRALVEVNRAVLHSFRQAGVHLVDHHTVARQFVTHEERELLRGRTTPADRDWIVPPLSASTTPVFHRSYTNADRSPNFHRQPPAYPVPGRGADPGSPPTAEDASPTAAP</sequence>
<reference evidence="15" key="1">
    <citation type="journal article" date="2019" name="Int. J. Syst. Evol. Microbiol.">
        <title>The Global Catalogue of Microorganisms (GCM) 10K type strain sequencing project: providing services to taxonomists for standard genome sequencing and annotation.</title>
        <authorList>
            <consortium name="The Broad Institute Genomics Platform"/>
            <consortium name="The Broad Institute Genome Sequencing Center for Infectious Disease"/>
            <person name="Wu L."/>
            <person name="Ma J."/>
        </authorList>
    </citation>
    <scope>NUCLEOTIDE SEQUENCE [LARGE SCALE GENOMIC DNA]</scope>
    <source>
        <strain evidence="15">JCM 30846</strain>
    </source>
</reference>
<comment type="subunit">
    <text evidence="11">Homodimer.</text>
</comment>
<keyword evidence="15" id="KW-1185">Reference proteome</keyword>
<dbReference type="PROSITE" id="PS60001">
    <property type="entry name" value="NOS"/>
    <property type="match status" value="1"/>
</dbReference>
<evidence type="ECO:0000256" key="7">
    <source>
        <dbReference type="ARBA" id="ARBA00022723"/>
    </source>
</evidence>
<feature type="region of interest" description="Disordered" evidence="12">
    <location>
        <begin position="337"/>
        <end position="383"/>
    </location>
</feature>
<comment type="catalytic activity">
    <reaction evidence="10">
        <text>3 reduced [flavodoxin] + 2 L-arginine + 4 O2 = 3 oxidized [flavodoxin] + 2 L-citrulline + 2 nitric oxide + 4 H2O + 5 H(+)</text>
        <dbReference type="Rhea" id="RHEA:52324"/>
        <dbReference type="Rhea" id="RHEA-COMP:10622"/>
        <dbReference type="Rhea" id="RHEA-COMP:10623"/>
        <dbReference type="ChEBI" id="CHEBI:15377"/>
        <dbReference type="ChEBI" id="CHEBI:15378"/>
        <dbReference type="ChEBI" id="CHEBI:15379"/>
        <dbReference type="ChEBI" id="CHEBI:16480"/>
        <dbReference type="ChEBI" id="CHEBI:32682"/>
        <dbReference type="ChEBI" id="CHEBI:57618"/>
        <dbReference type="ChEBI" id="CHEBI:57743"/>
        <dbReference type="ChEBI" id="CHEBI:58210"/>
        <dbReference type="EC" id="1.14.14.47"/>
    </reaction>
</comment>
<evidence type="ECO:0000256" key="3">
    <source>
        <dbReference type="ARBA" id="ARBA00005411"/>
    </source>
</evidence>
<evidence type="ECO:0000256" key="2">
    <source>
        <dbReference type="ARBA" id="ARBA00002642"/>
    </source>
</evidence>
<protein>
    <recommendedName>
        <fullName evidence="5 11">Nitric oxide synthase oxygenase</fullName>
        <ecNumber evidence="4 11">1.14.14.47</ecNumber>
    </recommendedName>
</protein>
<evidence type="ECO:0000313" key="14">
    <source>
        <dbReference type="EMBL" id="GAA3738644.1"/>
    </source>
</evidence>